<proteinExistence type="predicted"/>
<evidence type="ECO:0000313" key="2">
    <source>
        <dbReference type="Proteomes" id="UP000269271"/>
    </source>
</evidence>
<accession>A0A3N8QG06</accession>
<dbReference type="AlphaFoldDB" id="A0A3N8QG06"/>
<dbReference type="EMBL" id="QTQX01000022">
    <property type="protein sequence ID" value="RQT22080.1"/>
    <property type="molecule type" value="Genomic_DNA"/>
</dbReference>
<gene>
    <name evidence="1" type="ORF">DF037_28635</name>
</gene>
<reference evidence="1 2" key="1">
    <citation type="submission" date="2018-08" db="EMBL/GenBank/DDBJ databases">
        <title>Comparative analysis of Burkholderia isolates from Puerto Rico.</title>
        <authorList>
            <person name="Hall C."/>
            <person name="Sahl J."/>
            <person name="Wagner D."/>
        </authorList>
    </citation>
    <scope>NUCLEOTIDE SEQUENCE [LARGE SCALE GENOMIC DNA]</scope>
    <source>
        <strain evidence="1 2">Bp9001</strain>
    </source>
</reference>
<dbReference type="Proteomes" id="UP000269271">
    <property type="component" value="Unassembled WGS sequence"/>
</dbReference>
<name>A0A3N8QG06_9BURK</name>
<sequence length="117" mass="13147">MARSRYMPTANDVLSVMRPRVAYAAYSLASEFHLSAARIRPLLEEMVAHGTLALARVQNSRGYNVCIAGCEPLSNTLAEKYVGTPATPRRYFVMTGDLSLYAEDIKRRMDLCMTVRR</sequence>
<organism evidence="1 2">
    <name type="scientific">Burkholderia contaminans</name>
    <dbReference type="NCBI Taxonomy" id="488447"/>
    <lineage>
        <taxon>Bacteria</taxon>
        <taxon>Pseudomonadati</taxon>
        <taxon>Pseudomonadota</taxon>
        <taxon>Betaproteobacteria</taxon>
        <taxon>Burkholderiales</taxon>
        <taxon>Burkholderiaceae</taxon>
        <taxon>Burkholderia</taxon>
        <taxon>Burkholderia cepacia complex</taxon>
    </lineage>
</organism>
<protein>
    <submittedName>
        <fullName evidence="1">Uncharacterized protein</fullName>
    </submittedName>
</protein>
<evidence type="ECO:0000313" key="1">
    <source>
        <dbReference type="EMBL" id="RQT22080.1"/>
    </source>
</evidence>
<dbReference type="RefSeq" id="WP_124619257.1">
    <property type="nucleotide sequence ID" value="NZ_QTQX01000022.1"/>
</dbReference>
<comment type="caution">
    <text evidence="1">The sequence shown here is derived from an EMBL/GenBank/DDBJ whole genome shotgun (WGS) entry which is preliminary data.</text>
</comment>